<reference evidence="1 2" key="1">
    <citation type="submission" date="2021-04" db="EMBL/GenBank/DDBJ databases">
        <title>Characterization of the biosynthetic gene cluster of new lipopeptides with antitumor activity in the genome of the marine Streptomyces PHM034.</title>
        <authorList>
            <person name="Ceniceros A."/>
            <person name="Canedo L."/>
            <person name="Mendez C."/>
            <person name="Olano C."/>
            <person name="Schleissner C."/>
            <person name="Cuevas C."/>
            <person name="De La Calle F."/>
            <person name="Salas J.A."/>
        </authorList>
    </citation>
    <scope>NUCLEOTIDE SEQUENCE [LARGE SCALE GENOMIC DNA]</scope>
    <source>
        <strain evidence="1 2">PHM034</strain>
    </source>
</reference>
<evidence type="ECO:0000313" key="2">
    <source>
        <dbReference type="Proteomes" id="UP000682308"/>
    </source>
</evidence>
<gene>
    <name evidence="1" type="ORF">KEF29_03290</name>
</gene>
<sequence>MSRYLSEAAEVLKKADAANDKALVPQQEIRLKIANGFATLAAIDNGLLPAEVTQDVIAAVVARHTA</sequence>
<dbReference type="AlphaFoldDB" id="A0A941F8A5"/>
<proteinExistence type="predicted"/>
<dbReference type="Proteomes" id="UP000682308">
    <property type="component" value="Unassembled WGS sequence"/>
</dbReference>
<name>A0A941F8A5_9ACTN</name>
<accession>A0A941F8A5</accession>
<keyword evidence="2" id="KW-1185">Reference proteome</keyword>
<dbReference type="EMBL" id="JAGTPG010000001">
    <property type="protein sequence ID" value="MBR8638633.1"/>
    <property type="molecule type" value="Genomic_DNA"/>
</dbReference>
<evidence type="ECO:0000313" key="1">
    <source>
        <dbReference type="EMBL" id="MBR8638633.1"/>
    </source>
</evidence>
<organism evidence="1 2">
    <name type="scientific">Streptomyces tuirus</name>
    <dbReference type="NCBI Taxonomy" id="68278"/>
    <lineage>
        <taxon>Bacteria</taxon>
        <taxon>Bacillati</taxon>
        <taxon>Actinomycetota</taxon>
        <taxon>Actinomycetes</taxon>
        <taxon>Kitasatosporales</taxon>
        <taxon>Streptomycetaceae</taxon>
        <taxon>Streptomyces</taxon>
    </lineage>
</organism>
<comment type="caution">
    <text evidence="1">The sequence shown here is derived from an EMBL/GenBank/DDBJ whole genome shotgun (WGS) entry which is preliminary data.</text>
</comment>
<protein>
    <submittedName>
        <fullName evidence="1">Uncharacterized protein</fullName>
    </submittedName>
</protein>